<comment type="subcellular location">
    <subcellularLocation>
        <location evidence="1">Cell membrane</location>
        <topology evidence="1">Peripheral membrane protein</topology>
        <orientation evidence="1">Cytoplasmic side</orientation>
    </subcellularLocation>
</comment>
<protein>
    <recommendedName>
        <fullName evidence="3">Flagellar FliJ protein</fullName>
    </recommendedName>
</protein>
<dbReference type="GO" id="GO:0071973">
    <property type="term" value="P:bacterial-type flagellum-dependent cell motility"/>
    <property type="evidence" value="ECO:0007669"/>
    <property type="project" value="InterPro"/>
</dbReference>
<evidence type="ECO:0000256" key="9">
    <source>
        <dbReference type="ARBA" id="ARBA00023136"/>
    </source>
</evidence>
<keyword evidence="11" id="KW-0175">Coiled coil</keyword>
<keyword evidence="7" id="KW-1005">Bacterial flagellum biogenesis</keyword>
<dbReference type="PANTHER" id="PTHR38786:SF1">
    <property type="entry name" value="FLAGELLAR FLIJ PROTEIN"/>
    <property type="match status" value="1"/>
</dbReference>
<evidence type="ECO:0000256" key="6">
    <source>
        <dbReference type="ARBA" id="ARBA00022500"/>
    </source>
</evidence>
<gene>
    <name evidence="12" type="primary">fliJ</name>
    <name evidence="12" type="ORF">M6D89_03310</name>
</gene>
<comment type="caution">
    <text evidence="12">The sequence shown here is derived from an EMBL/GenBank/DDBJ whole genome shotgun (WGS) entry which is preliminary data.</text>
</comment>
<dbReference type="EMBL" id="JAMFTH010000001">
    <property type="protein sequence ID" value="MCP8898324.1"/>
    <property type="molecule type" value="Genomic_DNA"/>
</dbReference>
<dbReference type="AlphaFoldDB" id="A0A9X2HVC0"/>
<evidence type="ECO:0000256" key="8">
    <source>
        <dbReference type="ARBA" id="ARBA00022927"/>
    </source>
</evidence>
<dbReference type="GO" id="GO:0044781">
    <property type="term" value="P:bacterial-type flagellum organization"/>
    <property type="evidence" value="ECO:0007669"/>
    <property type="project" value="UniProtKB-KW"/>
</dbReference>
<evidence type="ECO:0000256" key="7">
    <source>
        <dbReference type="ARBA" id="ARBA00022795"/>
    </source>
</evidence>
<dbReference type="InterPro" id="IPR012823">
    <property type="entry name" value="Flagell_FliJ"/>
</dbReference>
<organism evidence="12 13">
    <name type="scientific">Gilvimarinus xylanilyticus</name>
    <dbReference type="NCBI Taxonomy" id="2944139"/>
    <lineage>
        <taxon>Bacteria</taxon>
        <taxon>Pseudomonadati</taxon>
        <taxon>Pseudomonadota</taxon>
        <taxon>Gammaproteobacteria</taxon>
        <taxon>Cellvibrionales</taxon>
        <taxon>Cellvibrionaceae</taxon>
        <taxon>Gilvimarinus</taxon>
    </lineage>
</organism>
<dbReference type="GO" id="GO:0009288">
    <property type="term" value="C:bacterial-type flagellum"/>
    <property type="evidence" value="ECO:0007669"/>
    <property type="project" value="InterPro"/>
</dbReference>
<keyword evidence="5" id="KW-1003">Cell membrane</keyword>
<evidence type="ECO:0000256" key="5">
    <source>
        <dbReference type="ARBA" id="ARBA00022475"/>
    </source>
</evidence>
<name>A0A9X2HVC0_9GAMM</name>
<dbReference type="InterPro" id="IPR052570">
    <property type="entry name" value="FliJ"/>
</dbReference>
<evidence type="ECO:0000256" key="2">
    <source>
        <dbReference type="ARBA" id="ARBA00010004"/>
    </source>
</evidence>
<reference evidence="12" key="2">
    <citation type="submission" date="2023-01" db="EMBL/GenBank/DDBJ databases">
        <title>Gilvimarinus xylanilyticus HB14 isolated from Caulerpa lentillifera aquaculture base in Hainan, China.</title>
        <authorList>
            <person name="Zhang Y.-J."/>
        </authorList>
    </citation>
    <scope>NUCLEOTIDE SEQUENCE</scope>
    <source>
        <strain evidence="12">HB14</strain>
    </source>
</reference>
<keyword evidence="13" id="KW-1185">Reference proteome</keyword>
<feature type="coiled-coil region" evidence="11">
    <location>
        <begin position="74"/>
        <end position="132"/>
    </location>
</feature>
<evidence type="ECO:0000256" key="1">
    <source>
        <dbReference type="ARBA" id="ARBA00004413"/>
    </source>
</evidence>
<comment type="similarity">
    <text evidence="2">Belongs to the FliJ family.</text>
</comment>
<keyword evidence="8" id="KW-0653">Protein transport</keyword>
<dbReference type="GO" id="GO:0015031">
    <property type="term" value="P:protein transport"/>
    <property type="evidence" value="ECO:0007669"/>
    <property type="project" value="UniProtKB-KW"/>
</dbReference>
<dbReference type="Pfam" id="PF02050">
    <property type="entry name" value="FliJ"/>
    <property type="match status" value="1"/>
</dbReference>
<keyword evidence="4" id="KW-0813">Transport</keyword>
<dbReference type="InterPro" id="IPR053716">
    <property type="entry name" value="Flag_assembly_chemotaxis_eff"/>
</dbReference>
<evidence type="ECO:0000256" key="10">
    <source>
        <dbReference type="ARBA" id="ARBA00023225"/>
    </source>
</evidence>
<dbReference type="Proteomes" id="UP001139319">
    <property type="component" value="Unassembled WGS sequence"/>
</dbReference>
<proteinExistence type="inferred from homology"/>
<evidence type="ECO:0000313" key="12">
    <source>
        <dbReference type="EMBL" id="MCP8898324.1"/>
    </source>
</evidence>
<dbReference type="PANTHER" id="PTHR38786">
    <property type="entry name" value="FLAGELLAR FLIJ PROTEIN"/>
    <property type="match status" value="1"/>
</dbReference>
<keyword evidence="9" id="KW-0472">Membrane</keyword>
<reference evidence="12" key="1">
    <citation type="submission" date="2022-05" db="EMBL/GenBank/DDBJ databases">
        <authorList>
            <person name="Sun H.-N."/>
        </authorList>
    </citation>
    <scope>NUCLEOTIDE SEQUENCE</scope>
    <source>
        <strain evidence="12">HB14</strain>
    </source>
</reference>
<evidence type="ECO:0000256" key="11">
    <source>
        <dbReference type="SAM" id="Coils"/>
    </source>
</evidence>
<dbReference type="GO" id="GO:0005886">
    <property type="term" value="C:plasma membrane"/>
    <property type="evidence" value="ECO:0007669"/>
    <property type="project" value="UniProtKB-SubCell"/>
</dbReference>
<dbReference type="NCBIfam" id="TIGR02473">
    <property type="entry name" value="flagell_FliJ"/>
    <property type="match status" value="1"/>
</dbReference>
<keyword evidence="6" id="KW-0145">Chemotaxis</keyword>
<keyword evidence="12" id="KW-0969">Cilium</keyword>
<evidence type="ECO:0000313" key="13">
    <source>
        <dbReference type="Proteomes" id="UP001139319"/>
    </source>
</evidence>
<keyword evidence="12" id="KW-0966">Cell projection</keyword>
<dbReference type="GO" id="GO:0006935">
    <property type="term" value="P:chemotaxis"/>
    <property type="evidence" value="ECO:0007669"/>
    <property type="project" value="UniProtKB-KW"/>
</dbReference>
<accession>A0A9X2HVC0</accession>
<sequence length="147" mass="17265">MAVKRSQRMAVVLMLAERHEQEAADYLTQHKERVDQQQAQYDELMQYRETYVARYQSEQGQLAPQDLVRYSQFIQHLAGAIKEQEQALELLNTQLAKLRQHWHGQHLRRKAIADLLDRLKRGEDQAAEKQLQKQLDEMAQAASRAKL</sequence>
<keyword evidence="10" id="KW-1006">Bacterial flagellum protein export</keyword>
<dbReference type="RefSeq" id="WP_253966606.1">
    <property type="nucleotide sequence ID" value="NZ_JAMFTH010000001.1"/>
</dbReference>
<dbReference type="Gene3D" id="1.10.287.1700">
    <property type="match status" value="1"/>
</dbReference>
<evidence type="ECO:0000256" key="3">
    <source>
        <dbReference type="ARBA" id="ARBA00020392"/>
    </source>
</evidence>
<keyword evidence="12" id="KW-0282">Flagellum</keyword>
<evidence type="ECO:0000256" key="4">
    <source>
        <dbReference type="ARBA" id="ARBA00022448"/>
    </source>
</evidence>